<keyword evidence="1" id="KW-0677">Repeat</keyword>
<dbReference type="SUPFAM" id="SSF48403">
    <property type="entry name" value="Ankyrin repeat"/>
    <property type="match status" value="1"/>
</dbReference>
<dbReference type="Pfam" id="PF12796">
    <property type="entry name" value="Ank_2"/>
    <property type="match status" value="1"/>
</dbReference>
<proteinExistence type="predicted"/>
<sequence length="919" mass="103113">MVLLSVKSTRRLVIAVYFSEGNKQIQERRIDSRDVSVYAGKASIEDKEKTLYFHEHDKLEIDSEKRIQFSEGKSVLELGAEEEDKATASDTNDKAVPPLGAISDYKLKLSRCYKPPKKDVIEKLTAIMASHECTAGDILATINEVEEDREAMSELIDELPSFDETIKRIQRDTESQTTIQLIDKWRKLLELESKNGALPGTKAKLPQLLQRLNEIKTNNNSSVERTLIYHLLSSVSNLESQKALLDMLKAHLSSTEVTSLLVEIALMPSVHSSTVDSLISQYESLNSDDYIANQLILSLGTLGRHANVEEKIVRYLLVKLTSADTPEEISVFIHALGNTASKKIIPILEPFISDATYQAHTIDALRGVSMDDAVENEFTTVVSESLHPQVVLEVVESLMFPFKTSIYSYKIKKEHIVREELKSALIKAGIKYNEDELTDSLKRYFTAINDGNSVKILKQGLESSDVNMHSRGKRSSSFWASHSDSNYNLIESLSQRRSDMKTYPLNRGYLWAQKIGSSKVYANIVAGGFGGMGYTGVKLYARAKLSLHAWSSTYSGLDVLFSYLQTFPDNESDSTLTYRHYIKIVGYTLLNDYDSTTDNYKYTRSWHKSVRVFSTGYSFWIYVGTLRLTLSGYIGGTMKFHANIAHLENDYNTTGASLAQLTTGPTFTVTGQAEANVLGVYKIGLSVSANIGYHITPKASTTVCDTPPKGDANACFEVYGTNSGGISLGAYWKKRSIRCYWKWGPRCSQLLQSNNGETALMVACNNQHCQVVEFLLSKNPDINICTNYGWTALMLSCSKGYHIIVDLLLKMNADISIKDKDEWNAFNLACYHGHYQVVEVLLSHIRAIDDQDNNERNIPMNTQTQNGWTSLMLACHSGHHQLVELLLNAEPDINIPENVRGFLKKIQFHNPFRIIECCI</sequence>
<dbReference type="InterPro" id="IPR036770">
    <property type="entry name" value="Ankyrin_rpt-contain_sf"/>
</dbReference>
<dbReference type="InterPro" id="IPR050889">
    <property type="entry name" value="Dendritic_Spine_Reg/Scaffold"/>
</dbReference>
<dbReference type="PANTHER" id="PTHR24166">
    <property type="entry name" value="ROLLING PEBBLES, ISOFORM B"/>
    <property type="match status" value="1"/>
</dbReference>
<evidence type="ECO:0000256" key="2">
    <source>
        <dbReference type="ARBA" id="ARBA00023043"/>
    </source>
</evidence>
<evidence type="ECO:0000256" key="1">
    <source>
        <dbReference type="ARBA" id="ARBA00022737"/>
    </source>
</evidence>
<organism evidence="5">
    <name type="scientific">Amphimedon queenslandica</name>
    <name type="common">Sponge</name>
    <dbReference type="NCBI Taxonomy" id="400682"/>
    <lineage>
        <taxon>Eukaryota</taxon>
        <taxon>Metazoa</taxon>
        <taxon>Porifera</taxon>
        <taxon>Demospongiae</taxon>
        <taxon>Heteroscleromorpha</taxon>
        <taxon>Haplosclerida</taxon>
        <taxon>Niphatidae</taxon>
        <taxon>Amphimedon</taxon>
    </lineage>
</organism>
<dbReference type="OrthoDB" id="10244550at2759"/>
<dbReference type="EnsemblMetazoa" id="Aqu2.1.36045_001">
    <property type="protein sequence ID" value="Aqu2.1.36045_001"/>
    <property type="gene ID" value="Aqu2.1.36045"/>
</dbReference>
<reference evidence="5" key="1">
    <citation type="submission" date="2017-05" db="UniProtKB">
        <authorList>
            <consortium name="EnsemblMetazoa"/>
        </authorList>
    </citation>
    <scope>IDENTIFICATION</scope>
</reference>
<dbReference type="Pfam" id="PF01347">
    <property type="entry name" value="Vitellogenin_N"/>
    <property type="match status" value="1"/>
</dbReference>
<evidence type="ECO:0000256" key="3">
    <source>
        <dbReference type="PROSITE-ProRule" id="PRU00023"/>
    </source>
</evidence>
<dbReference type="PANTHER" id="PTHR24166:SF48">
    <property type="entry name" value="PROTEIN VAPYRIN"/>
    <property type="match status" value="1"/>
</dbReference>
<dbReference type="PROSITE" id="PS50088">
    <property type="entry name" value="ANK_REPEAT"/>
    <property type="match status" value="3"/>
</dbReference>
<feature type="domain" description="Vitellogenin" evidence="4">
    <location>
        <begin position="203"/>
        <end position="361"/>
    </location>
</feature>
<dbReference type="SMART" id="SM00248">
    <property type="entry name" value="ANK"/>
    <property type="match status" value="4"/>
</dbReference>
<feature type="repeat" description="ANK" evidence="3">
    <location>
        <begin position="866"/>
        <end position="898"/>
    </location>
</feature>
<evidence type="ECO:0000259" key="4">
    <source>
        <dbReference type="Pfam" id="PF01347"/>
    </source>
</evidence>
<dbReference type="InParanoid" id="A0A1X7V6Y8"/>
<feature type="repeat" description="ANK" evidence="3">
    <location>
        <begin position="755"/>
        <end position="787"/>
    </location>
</feature>
<dbReference type="InterPro" id="IPR002110">
    <property type="entry name" value="Ankyrin_rpt"/>
</dbReference>
<protein>
    <recommendedName>
        <fullName evidence="4">Vitellogenin domain-containing protein</fullName>
    </recommendedName>
</protein>
<accession>A0A1X7V6Y8</accession>
<keyword evidence="2 3" id="KW-0040">ANK repeat</keyword>
<feature type="repeat" description="ANK" evidence="3">
    <location>
        <begin position="788"/>
        <end position="820"/>
    </location>
</feature>
<dbReference type="SUPFAM" id="SSF48431">
    <property type="entry name" value="Lipovitellin-phosvitin complex, superhelical domain"/>
    <property type="match status" value="1"/>
</dbReference>
<dbReference type="Pfam" id="PF00023">
    <property type="entry name" value="Ank"/>
    <property type="match status" value="1"/>
</dbReference>
<dbReference type="PROSITE" id="PS50297">
    <property type="entry name" value="ANK_REP_REGION"/>
    <property type="match status" value="3"/>
</dbReference>
<dbReference type="GO" id="GO:0005319">
    <property type="term" value="F:lipid transporter activity"/>
    <property type="evidence" value="ECO:0007669"/>
    <property type="project" value="InterPro"/>
</dbReference>
<dbReference type="InterPro" id="IPR001747">
    <property type="entry name" value="Vitellogenin_N"/>
</dbReference>
<dbReference type="Gene3D" id="1.25.40.20">
    <property type="entry name" value="Ankyrin repeat-containing domain"/>
    <property type="match status" value="2"/>
</dbReference>
<dbReference type="AlphaFoldDB" id="A0A1X7V6Y8"/>
<dbReference type="Gene3D" id="1.25.10.20">
    <property type="entry name" value="Vitellinogen, superhelical"/>
    <property type="match status" value="1"/>
</dbReference>
<dbReference type="InterPro" id="IPR011030">
    <property type="entry name" value="Lipovitellin_superhlx_dom"/>
</dbReference>
<evidence type="ECO:0000313" key="5">
    <source>
        <dbReference type="EnsemblMetazoa" id="Aqu2.1.36045_001"/>
    </source>
</evidence>
<name>A0A1X7V6Y8_AMPQE</name>